<dbReference type="Proteomes" id="UP001186944">
    <property type="component" value="Unassembled WGS sequence"/>
</dbReference>
<dbReference type="InterPro" id="IPR008965">
    <property type="entry name" value="CBM2/CBM3_carb-bd_dom_sf"/>
</dbReference>
<evidence type="ECO:0000256" key="8">
    <source>
        <dbReference type="PIRSR" id="PIRSR625705-1"/>
    </source>
</evidence>
<organism evidence="10 11">
    <name type="scientific">Pinctada imbricata</name>
    <name type="common">Atlantic pearl-oyster</name>
    <name type="synonym">Pinctada martensii</name>
    <dbReference type="NCBI Taxonomy" id="66713"/>
    <lineage>
        <taxon>Eukaryota</taxon>
        <taxon>Metazoa</taxon>
        <taxon>Spiralia</taxon>
        <taxon>Lophotrochozoa</taxon>
        <taxon>Mollusca</taxon>
        <taxon>Bivalvia</taxon>
        <taxon>Autobranchia</taxon>
        <taxon>Pteriomorphia</taxon>
        <taxon>Pterioida</taxon>
        <taxon>Pterioidea</taxon>
        <taxon>Pteriidae</taxon>
        <taxon>Pinctada</taxon>
    </lineage>
</organism>
<dbReference type="Pfam" id="PF03174">
    <property type="entry name" value="CHB_HEX_C"/>
    <property type="match status" value="1"/>
</dbReference>
<reference evidence="10" key="1">
    <citation type="submission" date="2019-08" db="EMBL/GenBank/DDBJ databases">
        <title>The improved chromosome-level genome for the pearl oyster Pinctada fucata martensii using PacBio sequencing and Hi-C.</title>
        <authorList>
            <person name="Zheng Z."/>
        </authorList>
    </citation>
    <scope>NUCLEOTIDE SEQUENCE</scope>
    <source>
        <strain evidence="10">ZZ-2019</strain>
        <tissue evidence="10">Adductor muscle</tissue>
    </source>
</reference>
<dbReference type="InterPro" id="IPR025705">
    <property type="entry name" value="Beta_hexosaminidase_sua/sub"/>
</dbReference>
<dbReference type="EMBL" id="VSWD01000008">
    <property type="protein sequence ID" value="KAK3094852.1"/>
    <property type="molecule type" value="Genomic_DNA"/>
</dbReference>
<feature type="active site" description="Proton donor" evidence="8">
    <location>
        <position position="1129"/>
    </location>
</feature>
<dbReference type="SUPFAM" id="SSF55545">
    <property type="entry name" value="beta-N-acetylhexosaminidase-like domain"/>
    <property type="match status" value="2"/>
</dbReference>
<comment type="catalytic activity">
    <reaction evidence="1">
        <text>Hydrolysis of terminal non-reducing N-acetyl-D-hexosamine residues in N-acetyl-beta-D-hexosaminides.</text>
        <dbReference type="EC" id="3.2.1.52"/>
    </reaction>
</comment>
<dbReference type="Gene3D" id="3.20.20.80">
    <property type="entry name" value="Glycosidases"/>
    <property type="match status" value="2"/>
</dbReference>
<evidence type="ECO:0000313" key="10">
    <source>
        <dbReference type="EMBL" id="KAK3094852.1"/>
    </source>
</evidence>
<dbReference type="Gene3D" id="3.30.379.10">
    <property type="entry name" value="Chitobiase/beta-hexosaminidase domain 2-like"/>
    <property type="match status" value="2"/>
</dbReference>
<evidence type="ECO:0000256" key="7">
    <source>
        <dbReference type="ARBA" id="ARBA00033000"/>
    </source>
</evidence>
<accession>A0AA88XYD3</accession>
<sequence length="1404" mass="160762">MSSDTSVPATKNAIVLSLGTMNTDNEDGYVLQVDSSSETITITGRNSSGVFYGMQSLLSLLSGGTGMQVPAVSIVDEPRFQYRGMCVDVARNFQEKSTILKLLDAMAMYKMDRLHLRLADDEGWRLEIPDLPELTEVGGKRCHDLTEDRCLISQLGSGADTTTHGSGFYTVADYQEIVRYAQQRHIEVIPELDSPGHGRAAIIAMEARYRKYNQTNMKMATQYRLVDPNDTSVYQSVQIFNDNAINPCIESTYKFFEKVITEIVKMQPSVKIFHFGGDEVPSGAWVNSSRCEAVAAADPYYKDPKHLKEYFTRRLSNITNELGLNMAGWEDGLMNEDGRPYNRTLLDNTNVYGYAWQNVWEWGNARRAYDLANKDYKASFSFVVMSHATHLYFDHPYEPDPFERGLYWAPRFTDSYKTFRFMPDSLYENIDVRRSGIPISRHQVCKENDRECPPLMHAENIVGIQGQLFSETILTEEYFDYMIFPRILALAERSWHKAPWESTMDKAVRMSQMDEDWKYFTNTVGHKELQRLTKLGIHYRVAPPGAMIEDNIVRAKTEFPGLDVQYSDDDGRTWTDLPHDWHYTPGETIQLRALIVHSSLVDPLYCLVEERIHIPYQSEIDSLANHLDTTFEVVDNLVNDAKNYSCRYTFKNIGSSTVTYGNWSIYFHNIRLVQADDFPYPDGVPMDNCHMRIFHVGGSLYNFSPMKSFSLGPMQTASCLVYAKYWQVARTDTMPNWYITAEGMGPTVVKTTKGNSLSFVKPFVRQGQVQRYPEDRYGFYLPRTRFTYNEGVMKRTRIQKPVIPTPVQMAISSSESLEVNEGWQIVGSELFPKTSQYLADLFNISTNSNQSTNVIRFLKEDVSVLGNKSFTDHEAYILDVRAGVIEITASHEAGAFYAIQTLRQLLTTTNNGYDIPEVNIRDQPRFEYRGMHVDVGRNFKSKVEILKLLDAMALYKLNKFHFHFTEDEGWRIEIPGLEELTMIGSKRCHDPFENRCTLPQLGSDPNDGSSGTGYYTVDEYREILKYANDRNIQVIPEIDMPGHCRAGIKAMEARYRQYLNYGNKTAAEEYLLTELGDPSEYLTVQWFTDNAINPCMDSSYRFIAHVINSLIDMHINIQPLNIFHFGGDEVAHGAWEASNICKEFIKRNAGINSVKDLKKHFGSEVAKLTANKGLDIGAWEDGLWTQVTPHLISVYSLPSQGKIEKVYSYAWSNIWEFGHGDRAYKLANAGYKVVLSHATHLYFDHPYEPDPEERGYYWATRFTDTKKTFGYIPDNIYANADKDRSGKPLTQDQICKEQCLVLQKPENIAGIQGQLWGETVRTDENLDAMIFPRLLALAERAWHKSTWEDIADRETRNIARDEEWEVFSNALGQKHLAILDQFNITYRIPVPGARYVTDLHLPRG</sequence>
<dbReference type="GO" id="GO:0005975">
    <property type="term" value="P:carbohydrate metabolic process"/>
    <property type="evidence" value="ECO:0007669"/>
    <property type="project" value="InterPro"/>
</dbReference>
<evidence type="ECO:0000256" key="6">
    <source>
        <dbReference type="ARBA" id="ARBA00030512"/>
    </source>
</evidence>
<feature type="domain" description="Chitobiase/beta-hexosaminidases N-terminal" evidence="9">
    <location>
        <begin position="625"/>
        <end position="784"/>
    </location>
</feature>
<dbReference type="GO" id="GO:0016020">
    <property type="term" value="C:membrane"/>
    <property type="evidence" value="ECO:0007669"/>
    <property type="project" value="TreeGrafter"/>
</dbReference>
<dbReference type="SUPFAM" id="SSF81296">
    <property type="entry name" value="E set domains"/>
    <property type="match status" value="2"/>
</dbReference>
<dbReference type="InterPro" id="IPR014756">
    <property type="entry name" value="Ig_E-set"/>
</dbReference>
<comment type="caution">
    <text evidence="10">The sequence shown here is derived from an EMBL/GenBank/DDBJ whole genome shotgun (WGS) entry which is preliminary data.</text>
</comment>
<proteinExistence type="inferred from homology"/>
<comment type="similarity">
    <text evidence="2">Belongs to the glycosyl hydrolase 20 family.</text>
</comment>
<dbReference type="Gene3D" id="2.60.40.10">
    <property type="entry name" value="Immunoglobulins"/>
    <property type="match status" value="1"/>
</dbReference>
<dbReference type="GO" id="GO:0030203">
    <property type="term" value="P:glycosaminoglycan metabolic process"/>
    <property type="evidence" value="ECO:0007669"/>
    <property type="project" value="TreeGrafter"/>
</dbReference>
<dbReference type="SMART" id="SM01081">
    <property type="entry name" value="CHB_HEX"/>
    <property type="match status" value="1"/>
</dbReference>
<dbReference type="PANTHER" id="PTHR22600">
    <property type="entry name" value="BETA-HEXOSAMINIDASE"/>
    <property type="match status" value="1"/>
</dbReference>
<evidence type="ECO:0000259" key="9">
    <source>
        <dbReference type="SMART" id="SM01081"/>
    </source>
</evidence>
<dbReference type="InterPro" id="IPR004867">
    <property type="entry name" value="CHB_C_dom"/>
</dbReference>
<keyword evidence="11" id="KW-1185">Reference proteome</keyword>
<dbReference type="PRINTS" id="PR00738">
    <property type="entry name" value="GLHYDRLASE20"/>
</dbReference>
<evidence type="ECO:0000256" key="5">
    <source>
        <dbReference type="ARBA" id="ARBA00023295"/>
    </source>
</evidence>
<evidence type="ECO:0000256" key="3">
    <source>
        <dbReference type="ARBA" id="ARBA00012663"/>
    </source>
</evidence>
<dbReference type="SUPFAM" id="SSF49384">
    <property type="entry name" value="Carbohydrate-binding domain"/>
    <property type="match status" value="1"/>
</dbReference>
<evidence type="ECO:0000256" key="1">
    <source>
        <dbReference type="ARBA" id="ARBA00001231"/>
    </source>
</evidence>
<evidence type="ECO:0000256" key="2">
    <source>
        <dbReference type="ARBA" id="ARBA00006285"/>
    </source>
</evidence>
<evidence type="ECO:0000313" key="11">
    <source>
        <dbReference type="Proteomes" id="UP001186944"/>
    </source>
</evidence>
<dbReference type="GO" id="GO:0004563">
    <property type="term" value="F:beta-N-acetylhexosaminidase activity"/>
    <property type="evidence" value="ECO:0007669"/>
    <property type="project" value="UniProtKB-EC"/>
</dbReference>
<dbReference type="GO" id="GO:0030247">
    <property type="term" value="F:polysaccharide binding"/>
    <property type="evidence" value="ECO:0007669"/>
    <property type="project" value="InterPro"/>
</dbReference>
<dbReference type="CDD" id="cd06569">
    <property type="entry name" value="GH20_Sm-chitobiase-like"/>
    <property type="match status" value="1"/>
</dbReference>
<dbReference type="InterPro" id="IPR012291">
    <property type="entry name" value="CBM2_carb-bd_dom_sf"/>
</dbReference>
<dbReference type="Pfam" id="PF03173">
    <property type="entry name" value="CHB_HEX"/>
    <property type="match status" value="1"/>
</dbReference>
<dbReference type="InterPro" id="IPR015883">
    <property type="entry name" value="Glyco_hydro_20_cat"/>
</dbReference>
<evidence type="ECO:0000256" key="4">
    <source>
        <dbReference type="ARBA" id="ARBA00022801"/>
    </source>
</evidence>
<dbReference type="PANTHER" id="PTHR22600:SF57">
    <property type="entry name" value="BETA-N-ACETYLHEXOSAMINIDASE"/>
    <property type="match status" value="1"/>
</dbReference>
<dbReference type="InterPro" id="IPR013783">
    <property type="entry name" value="Ig-like_fold"/>
</dbReference>
<dbReference type="InterPro" id="IPR029018">
    <property type="entry name" value="Hex-like_dom2"/>
</dbReference>
<dbReference type="EC" id="3.2.1.52" evidence="3"/>
<keyword evidence="5" id="KW-0326">Glycosidase</keyword>
<protein>
    <recommendedName>
        <fullName evidence="3">beta-N-acetylhexosaminidase</fullName>
        <ecNumber evidence="3">3.2.1.52</ecNumber>
    </recommendedName>
    <alternativeName>
        <fullName evidence="6">Beta-N-acetylhexosaminidase</fullName>
    </alternativeName>
    <alternativeName>
        <fullName evidence="7">N-acetyl-beta-glucosaminidase</fullName>
    </alternativeName>
</protein>
<dbReference type="SUPFAM" id="SSF51445">
    <property type="entry name" value="(Trans)glycosidases"/>
    <property type="match status" value="2"/>
</dbReference>
<name>A0AA88XYD3_PINIB</name>
<gene>
    <name evidence="10" type="ORF">FSP39_007074</name>
</gene>
<dbReference type="Gene3D" id="2.60.40.290">
    <property type="match status" value="1"/>
</dbReference>
<dbReference type="InterPro" id="IPR017853">
    <property type="entry name" value="GH"/>
</dbReference>
<dbReference type="Pfam" id="PF00728">
    <property type="entry name" value="Glyco_hydro_20"/>
    <property type="match status" value="2"/>
</dbReference>
<keyword evidence="4" id="KW-0378">Hydrolase</keyword>
<dbReference type="Pfam" id="PF02838">
    <property type="entry name" value="Glyco_hydro_20b"/>
    <property type="match status" value="2"/>
</dbReference>
<dbReference type="InterPro" id="IPR015882">
    <property type="entry name" value="HEX_bac_N"/>
</dbReference>
<dbReference type="InterPro" id="IPR004866">
    <property type="entry name" value="CHB/HEX_N_dom"/>
</dbReference>